<proteinExistence type="predicted"/>
<dbReference type="HOGENOM" id="CLU_206905_0_0_2"/>
<sequence length="54" mass="6169">MPETRTTTVSQNSEGQYQVTVPRDLGDFFELKGKKLEWKAGSAKNKMEVIIHDE</sequence>
<organism evidence="1 2">
    <name type="scientific">Halorubrum lacusprofundi (strain ATCC 49239 / DSM 5036 / JCM 8891 / ACAM 34)</name>
    <dbReference type="NCBI Taxonomy" id="416348"/>
    <lineage>
        <taxon>Archaea</taxon>
        <taxon>Methanobacteriati</taxon>
        <taxon>Methanobacteriota</taxon>
        <taxon>Stenosarchaea group</taxon>
        <taxon>Halobacteria</taxon>
        <taxon>Halobacteriales</taxon>
        <taxon>Haloferacaceae</taxon>
        <taxon>Halorubrum</taxon>
    </lineage>
</organism>
<evidence type="ECO:0000313" key="1">
    <source>
        <dbReference type="EMBL" id="ACM58739.1"/>
    </source>
</evidence>
<dbReference type="EMBL" id="CP001366">
    <property type="protein sequence ID" value="ACM58739.1"/>
    <property type="molecule type" value="Genomic_DNA"/>
</dbReference>
<evidence type="ECO:0000313" key="2">
    <source>
        <dbReference type="Proteomes" id="UP000000740"/>
    </source>
</evidence>
<dbReference type="AlphaFoldDB" id="B9LVM6"/>
<name>B9LVM6_HALLT</name>
<evidence type="ECO:0008006" key="3">
    <source>
        <dbReference type="Google" id="ProtNLM"/>
    </source>
</evidence>
<protein>
    <recommendedName>
        <fullName evidence="3">AbrB family transcriptional regulator</fullName>
    </recommendedName>
</protein>
<dbReference type="eggNOG" id="arCOG10363">
    <property type="taxonomic scope" value="Archaea"/>
</dbReference>
<reference evidence="1 2" key="1">
    <citation type="journal article" date="2016" name="Stand. Genomic Sci.">
        <title>Complete genome sequence of the Antarctic Halorubrum lacusprofundi type strain ACAM 34.</title>
        <authorList>
            <person name="Anderson I.J."/>
            <person name="DasSarma P."/>
            <person name="Lucas S."/>
            <person name="Copeland A."/>
            <person name="Lapidus A."/>
            <person name="Del Rio T.G."/>
            <person name="Tice H."/>
            <person name="Dalin E."/>
            <person name="Bruce D.C."/>
            <person name="Goodwin L."/>
            <person name="Pitluck S."/>
            <person name="Sims D."/>
            <person name="Brettin T.S."/>
            <person name="Detter J.C."/>
            <person name="Han C.S."/>
            <person name="Larimer F."/>
            <person name="Hauser L."/>
            <person name="Land M."/>
            <person name="Ivanova N."/>
            <person name="Richardson P."/>
            <person name="Cavicchioli R."/>
            <person name="DasSarma S."/>
            <person name="Woese C.R."/>
            <person name="Kyrpides N.C."/>
        </authorList>
    </citation>
    <scope>NUCLEOTIDE SEQUENCE [LARGE SCALE GENOMIC DNA]</scope>
    <source>
        <strain evidence="2">ATCC 49239 / DSM 5036 / JCM 8891 / ACAM 34</strain>
    </source>
</reference>
<keyword evidence="2" id="KW-1185">Reference proteome</keyword>
<dbReference type="GeneID" id="54763451"/>
<accession>B9LVM6</accession>
<dbReference type="Proteomes" id="UP000000740">
    <property type="component" value="Chromosome 2"/>
</dbReference>
<dbReference type="RefSeq" id="WP_014053201.1">
    <property type="nucleotide sequence ID" value="NC_012028.1"/>
</dbReference>
<gene>
    <name evidence="1" type="ordered locus">Hlac_3205</name>
</gene>
<dbReference type="KEGG" id="hla:Hlac_3205"/>